<dbReference type="PANTHER" id="PTHR11059">
    <property type="entry name" value="DNA REPAIR PROTEIN RECN"/>
    <property type="match status" value="1"/>
</dbReference>
<keyword evidence="6" id="KW-0067">ATP-binding</keyword>
<evidence type="ECO:0000256" key="9">
    <source>
        <dbReference type="PIRNR" id="PIRNR003128"/>
    </source>
</evidence>
<dbReference type="InterPro" id="IPR004604">
    <property type="entry name" value="DNA_recomb/repair_RecN"/>
</dbReference>
<evidence type="ECO:0000313" key="13">
    <source>
        <dbReference type="Proteomes" id="UP000077177"/>
    </source>
</evidence>
<keyword evidence="4" id="KW-0547">Nucleotide-binding</keyword>
<dbReference type="NCBIfam" id="TIGR00634">
    <property type="entry name" value="recN"/>
    <property type="match status" value="1"/>
</dbReference>
<sequence>MLSRLSIQNYAIIDELDVDFSSNLNIITGETGAGKSIILGALGLILGGRSDSGALKNREKKCIVEGTFKNELLDDHVTTFLKERELDILDELVVRREIAPNGKSRAFVNDTPVNLSQLNQLSSLLVDLHQQFDTLEIGESDFQREVLDALAGNFPLLKTYRQYFSQLQATRRKLDTLREQKNQFNKEFDYHQFQFNELEEAGFKENELEDLELELKTQTNAEGIRLALGKTYHGLEESEEPIIRQLKTMVNALQPYCDLHADIPSLIQRLQSAYIELQDIADETDRISNHISADPALIEKINDRLSLGYKLLKKHGVKTTEELLAIKRELEEKLQAVLNIDDEITAIEKDFAQQIQQADEMADKISKARYAQIAPLEKKVNIMLAQVGMPNARLQVAIKKTNLSDAGFDEIEFLFDANKSNQFQPLRKVASGGELSRLMLCIKSLVATSMNLPTLIFDEIDTGISGEAAKQVGVIMKELAGARQVICITHQPQIAGKADAHYLVYKAVKGDSITTGVRLLNVDERIVAIAKMLSGEKPTAAALENAREMVMN</sequence>
<dbReference type="InterPro" id="IPR003395">
    <property type="entry name" value="RecF/RecN/SMC_N"/>
</dbReference>
<dbReference type="Pfam" id="PF02463">
    <property type="entry name" value="SMC_N"/>
    <property type="match status" value="1"/>
</dbReference>
<comment type="function">
    <text evidence="1 9">May be involved in recombinational repair of damaged DNA.</text>
</comment>
<protein>
    <recommendedName>
        <fullName evidence="3 9">DNA repair protein RecN</fullName>
    </recommendedName>
    <alternativeName>
        <fullName evidence="8 9">Recombination protein N</fullName>
    </alternativeName>
</protein>
<dbReference type="GO" id="GO:0006310">
    <property type="term" value="P:DNA recombination"/>
    <property type="evidence" value="ECO:0007669"/>
    <property type="project" value="InterPro"/>
</dbReference>
<dbReference type="CDD" id="cd03241">
    <property type="entry name" value="ABC_RecN"/>
    <property type="match status" value="1"/>
</dbReference>
<proteinExistence type="inferred from homology"/>
<dbReference type="PATRIC" id="fig|1492898.3.peg.2047"/>
<name>A0A172TVE2_9BACT</name>
<dbReference type="Gene3D" id="3.40.50.300">
    <property type="entry name" value="P-loop containing nucleotide triphosphate hydrolases"/>
    <property type="match status" value="2"/>
</dbReference>
<feature type="coiled-coil region" evidence="10">
    <location>
        <begin position="160"/>
        <end position="221"/>
    </location>
</feature>
<organism evidence="12 13">
    <name type="scientific">Flavisolibacter tropicus</name>
    <dbReference type="NCBI Taxonomy" id="1492898"/>
    <lineage>
        <taxon>Bacteria</taxon>
        <taxon>Pseudomonadati</taxon>
        <taxon>Bacteroidota</taxon>
        <taxon>Chitinophagia</taxon>
        <taxon>Chitinophagales</taxon>
        <taxon>Chitinophagaceae</taxon>
        <taxon>Flavisolibacter</taxon>
    </lineage>
</organism>
<dbReference type="GO" id="GO:0043590">
    <property type="term" value="C:bacterial nucleoid"/>
    <property type="evidence" value="ECO:0007669"/>
    <property type="project" value="TreeGrafter"/>
</dbReference>
<gene>
    <name evidence="12" type="ORF">SY85_09520</name>
</gene>
<dbReference type="KEGG" id="fla:SY85_09520"/>
<keyword evidence="10" id="KW-0175">Coiled coil</keyword>
<dbReference type="OrthoDB" id="9806954at2"/>
<keyword evidence="7 9" id="KW-0234">DNA repair</keyword>
<dbReference type="Proteomes" id="UP000077177">
    <property type="component" value="Chromosome"/>
</dbReference>
<dbReference type="PANTHER" id="PTHR11059:SF0">
    <property type="entry name" value="DNA REPAIR PROTEIN RECN"/>
    <property type="match status" value="1"/>
</dbReference>
<dbReference type="GO" id="GO:0006281">
    <property type="term" value="P:DNA repair"/>
    <property type="evidence" value="ECO:0007669"/>
    <property type="project" value="UniProtKB-KW"/>
</dbReference>
<evidence type="ECO:0000259" key="11">
    <source>
        <dbReference type="Pfam" id="PF02463"/>
    </source>
</evidence>
<evidence type="ECO:0000256" key="3">
    <source>
        <dbReference type="ARBA" id="ARBA00021315"/>
    </source>
</evidence>
<dbReference type="PIRSF" id="PIRSF003128">
    <property type="entry name" value="RecN"/>
    <property type="match status" value="1"/>
</dbReference>
<evidence type="ECO:0000256" key="6">
    <source>
        <dbReference type="ARBA" id="ARBA00022840"/>
    </source>
</evidence>
<evidence type="ECO:0000256" key="2">
    <source>
        <dbReference type="ARBA" id="ARBA00009441"/>
    </source>
</evidence>
<evidence type="ECO:0000256" key="5">
    <source>
        <dbReference type="ARBA" id="ARBA00022763"/>
    </source>
</evidence>
<comment type="similarity">
    <text evidence="2 9">Belongs to the RecN family.</text>
</comment>
<evidence type="ECO:0000256" key="1">
    <source>
        <dbReference type="ARBA" id="ARBA00003618"/>
    </source>
</evidence>
<evidence type="ECO:0000256" key="7">
    <source>
        <dbReference type="ARBA" id="ARBA00023204"/>
    </source>
</evidence>
<keyword evidence="5 9" id="KW-0227">DNA damage</keyword>
<dbReference type="GO" id="GO:0005524">
    <property type="term" value="F:ATP binding"/>
    <property type="evidence" value="ECO:0007669"/>
    <property type="project" value="UniProtKB-KW"/>
</dbReference>
<evidence type="ECO:0000313" key="12">
    <source>
        <dbReference type="EMBL" id="ANE50707.1"/>
    </source>
</evidence>
<reference evidence="12 13" key="2">
    <citation type="journal article" date="2016" name="Int. J. Syst. Evol. Microbiol.">
        <title>Flavisolibacter tropicus sp. nov., isolated from tropical soil.</title>
        <authorList>
            <person name="Lee J.J."/>
            <person name="Kang M.S."/>
            <person name="Kim G.S."/>
            <person name="Lee C.S."/>
            <person name="Lim S."/>
            <person name="Lee J."/>
            <person name="Roh S.H."/>
            <person name="Kang H."/>
            <person name="Ha J.M."/>
            <person name="Bae S."/>
            <person name="Jung H.Y."/>
            <person name="Kim M.K."/>
        </authorList>
    </citation>
    <scope>NUCLEOTIDE SEQUENCE [LARGE SCALE GENOMIC DNA]</scope>
    <source>
        <strain evidence="12 13">LCS9</strain>
    </source>
</reference>
<dbReference type="SUPFAM" id="SSF52540">
    <property type="entry name" value="P-loop containing nucleoside triphosphate hydrolases"/>
    <property type="match status" value="1"/>
</dbReference>
<dbReference type="EMBL" id="CP011390">
    <property type="protein sequence ID" value="ANE50707.1"/>
    <property type="molecule type" value="Genomic_DNA"/>
</dbReference>
<reference evidence="13" key="1">
    <citation type="submission" date="2015-01" db="EMBL/GenBank/DDBJ databases">
        <title>Flavisolibacter sp./LCS9/ whole genome sequencing.</title>
        <authorList>
            <person name="Kim M.K."/>
            <person name="Srinivasan S."/>
            <person name="Lee J.-J."/>
        </authorList>
    </citation>
    <scope>NUCLEOTIDE SEQUENCE [LARGE SCALE GENOMIC DNA]</scope>
    <source>
        <strain evidence="13">LCS9</strain>
    </source>
</reference>
<accession>A0A172TVE2</accession>
<evidence type="ECO:0000256" key="4">
    <source>
        <dbReference type="ARBA" id="ARBA00022741"/>
    </source>
</evidence>
<dbReference type="RefSeq" id="WP_066403939.1">
    <property type="nucleotide sequence ID" value="NZ_CP011390.1"/>
</dbReference>
<dbReference type="GO" id="GO:0009432">
    <property type="term" value="P:SOS response"/>
    <property type="evidence" value="ECO:0007669"/>
    <property type="project" value="TreeGrafter"/>
</dbReference>
<evidence type="ECO:0000256" key="8">
    <source>
        <dbReference type="ARBA" id="ARBA00033408"/>
    </source>
</evidence>
<dbReference type="STRING" id="1492898.SY85_09520"/>
<keyword evidence="13" id="KW-1185">Reference proteome</keyword>
<dbReference type="AlphaFoldDB" id="A0A172TVE2"/>
<evidence type="ECO:0000256" key="10">
    <source>
        <dbReference type="SAM" id="Coils"/>
    </source>
</evidence>
<dbReference type="InterPro" id="IPR027417">
    <property type="entry name" value="P-loop_NTPase"/>
</dbReference>
<feature type="domain" description="RecF/RecN/SMC N-terminal" evidence="11">
    <location>
        <begin position="1"/>
        <end position="509"/>
    </location>
</feature>